<dbReference type="AlphaFoldDB" id="A0A0J6EXM1"/>
<dbReference type="SUPFAM" id="SSF52540">
    <property type="entry name" value="P-loop containing nucleoside triphosphate hydrolases"/>
    <property type="match status" value="2"/>
</dbReference>
<reference evidence="8" key="2">
    <citation type="journal article" date="2009" name="Genome Res.">
        <title>Comparative genomic analyses of the human fungal pathogens Coccidioides and their relatives.</title>
        <authorList>
            <person name="Sharpton T.J."/>
            <person name="Stajich J.E."/>
            <person name="Rounsley S.D."/>
            <person name="Gardner M.J."/>
            <person name="Wortman J.R."/>
            <person name="Jordar V.S."/>
            <person name="Maiti R."/>
            <person name="Kodira C.D."/>
            <person name="Neafsey D.E."/>
            <person name="Zeng Q."/>
            <person name="Hung C.-Y."/>
            <person name="McMahan C."/>
            <person name="Muszewska A."/>
            <person name="Grynberg M."/>
            <person name="Mandel M.A."/>
            <person name="Kellner E.M."/>
            <person name="Barker B.M."/>
            <person name="Galgiani J.N."/>
            <person name="Orbach M.J."/>
            <person name="Kirkland T.N."/>
            <person name="Cole G.T."/>
            <person name="Henn M.R."/>
            <person name="Birren B.W."/>
            <person name="Taylor J.W."/>
        </authorList>
    </citation>
    <scope>NUCLEOTIDE SEQUENCE [LARGE SCALE GENOMIC DNA]</scope>
    <source>
        <strain evidence="8">RMSCC 3488</strain>
    </source>
</reference>
<dbReference type="VEuPathDB" id="FungiDB:CPAG_01657"/>
<evidence type="ECO:0000259" key="6">
    <source>
        <dbReference type="PROSITE" id="PS51194"/>
    </source>
</evidence>
<protein>
    <submittedName>
        <fullName evidence="7">DNA repair protein rad5</fullName>
    </submittedName>
</protein>
<dbReference type="InterPro" id="IPR027417">
    <property type="entry name" value="P-loop_NTPase"/>
</dbReference>
<accession>A0A0J6EXM1</accession>
<dbReference type="GO" id="GO:0016787">
    <property type="term" value="F:hydrolase activity"/>
    <property type="evidence" value="ECO:0007669"/>
    <property type="project" value="UniProtKB-KW"/>
</dbReference>
<dbReference type="Gene3D" id="3.40.50.300">
    <property type="entry name" value="P-loop containing nucleotide triphosphate hydrolases"/>
    <property type="match status" value="1"/>
</dbReference>
<dbReference type="GO" id="GO:0006281">
    <property type="term" value="P:DNA repair"/>
    <property type="evidence" value="ECO:0007669"/>
    <property type="project" value="TreeGrafter"/>
</dbReference>
<feature type="region of interest" description="Disordered" evidence="4">
    <location>
        <begin position="681"/>
        <end position="790"/>
    </location>
</feature>
<gene>
    <name evidence="7" type="ORF">CPAG_01657</name>
</gene>
<dbReference type="Gene3D" id="3.40.50.10810">
    <property type="entry name" value="Tandem AAA-ATPase domain"/>
    <property type="match status" value="1"/>
</dbReference>
<dbReference type="OrthoDB" id="423559at2759"/>
<evidence type="ECO:0000256" key="1">
    <source>
        <dbReference type="ARBA" id="ARBA00022741"/>
    </source>
</evidence>
<feature type="region of interest" description="Disordered" evidence="4">
    <location>
        <begin position="1"/>
        <end position="80"/>
    </location>
</feature>
<evidence type="ECO:0000313" key="7">
    <source>
        <dbReference type="EMBL" id="KMM65306.1"/>
    </source>
</evidence>
<evidence type="ECO:0000256" key="4">
    <source>
        <dbReference type="SAM" id="MobiDB-lite"/>
    </source>
</evidence>
<feature type="compositionally biased region" description="Acidic residues" evidence="4">
    <location>
        <begin position="758"/>
        <end position="788"/>
    </location>
</feature>
<reference evidence="8" key="3">
    <citation type="journal article" date="2010" name="Genome Res.">
        <title>Population genomic sequencing of Coccidioides fungi reveals recent hybridization and transposon control.</title>
        <authorList>
            <person name="Neafsey D.E."/>
            <person name="Barker B.M."/>
            <person name="Sharpton T.J."/>
            <person name="Stajich J.E."/>
            <person name="Park D.J."/>
            <person name="Whiston E."/>
            <person name="Hung C.-Y."/>
            <person name="McMahan C."/>
            <person name="White J."/>
            <person name="Sykes S."/>
            <person name="Heiman D."/>
            <person name="Young S."/>
            <person name="Zeng Q."/>
            <person name="Abouelleil A."/>
            <person name="Aftuck L."/>
            <person name="Bessette D."/>
            <person name="Brown A."/>
            <person name="FitzGerald M."/>
            <person name="Lui A."/>
            <person name="Macdonald J.P."/>
            <person name="Priest M."/>
            <person name="Orbach M.J."/>
            <person name="Galgiani J.N."/>
            <person name="Kirkland T.N."/>
            <person name="Cole G.T."/>
            <person name="Birren B.W."/>
            <person name="Henn M.R."/>
            <person name="Taylor J.W."/>
            <person name="Rounsley S.D."/>
        </authorList>
    </citation>
    <scope>NUCLEOTIDE SEQUENCE [LARGE SCALE GENOMIC DNA]</scope>
    <source>
        <strain evidence="8">RMSCC 3488</strain>
    </source>
</reference>
<feature type="region of interest" description="Disordered" evidence="4">
    <location>
        <begin position="218"/>
        <end position="254"/>
    </location>
</feature>
<feature type="region of interest" description="Disordered" evidence="4">
    <location>
        <begin position="1005"/>
        <end position="1048"/>
    </location>
</feature>
<dbReference type="PROSITE" id="PS51192">
    <property type="entry name" value="HELICASE_ATP_BIND_1"/>
    <property type="match status" value="1"/>
</dbReference>
<dbReference type="GO" id="GO:0005524">
    <property type="term" value="F:ATP binding"/>
    <property type="evidence" value="ECO:0007669"/>
    <property type="project" value="UniProtKB-KW"/>
</dbReference>
<keyword evidence="2" id="KW-0378">Hydrolase</keyword>
<dbReference type="Proteomes" id="UP000054567">
    <property type="component" value="Unassembled WGS sequence"/>
</dbReference>
<reference evidence="7 8" key="1">
    <citation type="submission" date="2007-06" db="EMBL/GenBank/DDBJ databases">
        <title>The Genome Sequence of Coccidioides posadasii RMSCC_3488.</title>
        <authorList>
            <consortium name="Coccidioides Genome Resources Consortium"/>
            <consortium name="The Broad Institute Genome Sequencing Platform"/>
            <person name="Henn M.R."/>
            <person name="Sykes S."/>
            <person name="Young S."/>
            <person name="Jaffe D."/>
            <person name="Berlin A."/>
            <person name="Alvarez P."/>
            <person name="Butler J."/>
            <person name="Gnerre S."/>
            <person name="Grabherr M."/>
            <person name="Mauceli E."/>
            <person name="Brockman W."/>
            <person name="Kodira C."/>
            <person name="Alvarado L."/>
            <person name="Zeng Q."/>
            <person name="Crawford M."/>
            <person name="Antoine C."/>
            <person name="Devon K."/>
            <person name="Galgiani J."/>
            <person name="Orsborn K."/>
            <person name="Lewis M.L."/>
            <person name="Nusbaum C."/>
            <person name="Galagan J."/>
            <person name="Birren B."/>
        </authorList>
    </citation>
    <scope>NUCLEOTIDE SEQUENCE [LARGE SCALE GENOMIC DNA]</scope>
    <source>
        <strain evidence="7 8">RMSCC 3488</strain>
    </source>
</reference>
<proteinExistence type="predicted"/>
<dbReference type="InterPro" id="IPR038718">
    <property type="entry name" value="SNF2-like_sf"/>
</dbReference>
<feature type="compositionally biased region" description="Acidic residues" evidence="4">
    <location>
        <begin position="236"/>
        <end position="248"/>
    </location>
</feature>
<sequence length="1048" mass="117250">MVNEREPPKHRPGSMGSGENQSQRMVPPEFGKPSLLGSNRGNPFYIPKPNKARPEHHRPATNYSQSQQSRDRRTVDPFQVVKPSSAFTGYRSSNIPDDDDVVEITRPTNVVWTTQPRSKPYFSSKPTPSISKSRSNLKNFIDLTANTVGSATGPSVYDDDSRAIEAYSYLDSAKANENIKALLEGAFEDEDDKPRTRLRKKKIQTQVDELADKLQGINVNEQNSIQKSANEGEPPKEEEDDEEEENDGTIEGLKVTLLPHQVEGVSWMRDKETGLKKTRGVLPKGGILADDMGLGKTVQTIALMLTNPRPPPGKDGEKDNPKDKAKVPDKVGKGTLIVAPVALIKQWESEIESKIESTRRLNVGVYHGPGRAKIATDLAKYDVVITTYGTLSSEHGGSSKTKDTTDGKPGCFGIHWYRIVLDEAHTIKNRNAKSTQAVYALDSLYRWCLTGTPMQNNLDELQSLIRFLQIKPYDDLAAWRDQISRPLNNGRGGLAIRRLQVYLKAFMKRRTKDVLKLNGGLDNKSPDDEKESDKPSSGFRITKRDVIKVEADFTTEEREFYSRLEDRTDKSLENMIGRHKLNYASALVLLLRLRQACNHADLVKGDLAREKDAIIANGNQSKGSEGGDMDEIADMLGGLSVVSKRCDICLIDLTSEETKSGAIRCNDCEADLKIHVGLSKDKKAEKQRKKKPKEKQVCVEAAEQQTARRQRNRRVILDSDDEDEGEWIVPENKRVTEDLGRAGGTDDENAEGGGEWIGSEDSETGEDEEDSAQLDDDDDVDEEQDDPDYTALRNLSSSTKIRHLLRILKREAGEFKFIVFSVFTSMLDKIEPFLESAGIGYARYDGGMRNGLREASLEKLRHSSSTRVLLCSLRAGSLGLNLTAASRVVILEPFWNPFVEEQAIDRVHRLNQTVDVKVYKMTIKDTVEERILDLQERKRELASATIEGKTAAGKLTMNDMLALFRHDAEARYVEDEGLDFSSGKGRLLESREVAEDAFGHLSLSGSLRSSSLNPDQNQGRRASPPVMERDLNKNRKRVQESSVYGRRW</sequence>
<evidence type="ECO:0000313" key="8">
    <source>
        <dbReference type="Proteomes" id="UP000054567"/>
    </source>
</evidence>
<feature type="compositionally biased region" description="Basic and acidic residues" evidence="4">
    <location>
        <begin position="731"/>
        <end position="740"/>
    </location>
</feature>
<dbReference type="InterPro" id="IPR001650">
    <property type="entry name" value="Helicase_C-like"/>
</dbReference>
<feature type="compositionally biased region" description="Basic and acidic residues" evidence="4">
    <location>
        <begin position="312"/>
        <end position="328"/>
    </location>
</feature>
<feature type="compositionally biased region" description="Basic and acidic residues" evidence="4">
    <location>
        <begin position="524"/>
        <end position="534"/>
    </location>
</feature>
<dbReference type="CDD" id="cd18008">
    <property type="entry name" value="DEXDc_SHPRH-like"/>
    <property type="match status" value="1"/>
</dbReference>
<dbReference type="InterPro" id="IPR014001">
    <property type="entry name" value="Helicase_ATP-bd"/>
</dbReference>
<feature type="region of interest" description="Disordered" evidence="4">
    <location>
        <begin position="517"/>
        <end position="537"/>
    </location>
</feature>
<dbReference type="InterPro" id="IPR000330">
    <property type="entry name" value="SNF2_N"/>
</dbReference>
<dbReference type="PANTHER" id="PTHR45626">
    <property type="entry name" value="TRANSCRIPTION TERMINATION FACTOR 2-RELATED"/>
    <property type="match status" value="1"/>
</dbReference>
<dbReference type="FunFam" id="3.40.50.10810:FF:000053">
    <property type="entry name" value="SNF2 family helicase/ATPase, putative"/>
    <property type="match status" value="1"/>
</dbReference>
<dbReference type="CDD" id="cd18793">
    <property type="entry name" value="SF2_C_SNF"/>
    <property type="match status" value="1"/>
</dbReference>
<feature type="compositionally biased region" description="Basic and acidic residues" evidence="4">
    <location>
        <begin position="1027"/>
        <end position="1039"/>
    </location>
</feature>
<evidence type="ECO:0000259" key="5">
    <source>
        <dbReference type="PROSITE" id="PS51192"/>
    </source>
</evidence>
<dbReference type="EMBL" id="DS268109">
    <property type="protein sequence ID" value="KMM65306.1"/>
    <property type="molecule type" value="Genomic_DNA"/>
</dbReference>
<keyword evidence="1" id="KW-0547">Nucleotide-binding</keyword>
<dbReference type="InterPro" id="IPR049730">
    <property type="entry name" value="SNF2/RAD54-like_C"/>
</dbReference>
<organism evidence="7 8">
    <name type="scientific">Coccidioides posadasii RMSCC 3488</name>
    <dbReference type="NCBI Taxonomy" id="454284"/>
    <lineage>
        <taxon>Eukaryota</taxon>
        <taxon>Fungi</taxon>
        <taxon>Dikarya</taxon>
        <taxon>Ascomycota</taxon>
        <taxon>Pezizomycotina</taxon>
        <taxon>Eurotiomycetes</taxon>
        <taxon>Eurotiomycetidae</taxon>
        <taxon>Onygenales</taxon>
        <taxon>Onygenaceae</taxon>
        <taxon>Coccidioides</taxon>
    </lineage>
</organism>
<dbReference type="SMART" id="SM00490">
    <property type="entry name" value="HELICc"/>
    <property type="match status" value="1"/>
</dbReference>
<keyword evidence="3" id="KW-0067">ATP-binding</keyword>
<feature type="domain" description="Helicase C-terminal" evidence="6">
    <location>
        <begin position="800"/>
        <end position="961"/>
    </location>
</feature>
<evidence type="ECO:0000256" key="3">
    <source>
        <dbReference type="ARBA" id="ARBA00022840"/>
    </source>
</evidence>
<feature type="compositionally biased region" description="Polar residues" evidence="4">
    <location>
        <begin position="218"/>
        <end position="229"/>
    </location>
</feature>
<dbReference type="PANTHER" id="PTHR45626:SF14">
    <property type="entry name" value="ATP-DEPENDENT DNA HELICASE (EUROFUNG)"/>
    <property type="match status" value="1"/>
</dbReference>
<dbReference type="InterPro" id="IPR050628">
    <property type="entry name" value="SNF2_RAD54_helicase_TF"/>
</dbReference>
<dbReference type="GO" id="GO:0008094">
    <property type="term" value="F:ATP-dependent activity, acting on DNA"/>
    <property type="evidence" value="ECO:0007669"/>
    <property type="project" value="TreeGrafter"/>
</dbReference>
<dbReference type="GO" id="GO:0005634">
    <property type="term" value="C:nucleus"/>
    <property type="evidence" value="ECO:0007669"/>
    <property type="project" value="TreeGrafter"/>
</dbReference>
<dbReference type="PROSITE" id="PS51194">
    <property type="entry name" value="HELICASE_CTER"/>
    <property type="match status" value="1"/>
</dbReference>
<dbReference type="Pfam" id="PF00176">
    <property type="entry name" value="SNF2-rel_dom"/>
    <property type="match status" value="1"/>
</dbReference>
<feature type="region of interest" description="Disordered" evidence="4">
    <location>
        <begin position="305"/>
        <end position="328"/>
    </location>
</feature>
<feature type="domain" description="Helicase ATP-binding" evidence="5">
    <location>
        <begin position="277"/>
        <end position="471"/>
    </location>
</feature>
<dbReference type="Pfam" id="PF00271">
    <property type="entry name" value="Helicase_C"/>
    <property type="match status" value="1"/>
</dbReference>
<dbReference type="SMART" id="SM00487">
    <property type="entry name" value="DEXDc"/>
    <property type="match status" value="1"/>
</dbReference>
<evidence type="ECO:0000256" key="2">
    <source>
        <dbReference type="ARBA" id="ARBA00022801"/>
    </source>
</evidence>
<name>A0A0J6EXM1_COCPO</name>